<gene>
    <name evidence="11" type="primary">yfiH</name>
    <name evidence="11" type="ORF">LMG3458_00400</name>
</gene>
<dbReference type="InterPro" id="IPR011324">
    <property type="entry name" value="Cytotoxic_necrot_fac-like_cat"/>
</dbReference>
<dbReference type="InterPro" id="IPR003730">
    <property type="entry name" value="Cu_polyphenol_OxRdtase"/>
</dbReference>
<evidence type="ECO:0000256" key="8">
    <source>
        <dbReference type="ARBA" id="ARBA00048968"/>
    </source>
</evidence>
<dbReference type="GO" id="GO:0017061">
    <property type="term" value="F:S-methyl-5-thioadenosine phosphorylase activity"/>
    <property type="evidence" value="ECO:0007669"/>
    <property type="project" value="UniProtKB-EC"/>
</dbReference>
<dbReference type="GO" id="GO:0005507">
    <property type="term" value="F:copper ion binding"/>
    <property type="evidence" value="ECO:0007669"/>
    <property type="project" value="TreeGrafter"/>
</dbReference>
<dbReference type="Pfam" id="PF02578">
    <property type="entry name" value="Cu-oxidase_4"/>
    <property type="match status" value="1"/>
</dbReference>
<dbReference type="GO" id="GO:0016491">
    <property type="term" value="F:oxidoreductase activity"/>
    <property type="evidence" value="ECO:0007669"/>
    <property type="project" value="UniProtKB-KW"/>
</dbReference>
<dbReference type="NCBIfam" id="TIGR00726">
    <property type="entry name" value="peptidoglycan editing factor PgeF"/>
    <property type="match status" value="1"/>
</dbReference>
<evidence type="ECO:0000256" key="1">
    <source>
        <dbReference type="ARBA" id="ARBA00000553"/>
    </source>
</evidence>
<accession>A0A6S6Z1G2</accession>
<evidence type="ECO:0000256" key="4">
    <source>
        <dbReference type="ARBA" id="ARBA00022723"/>
    </source>
</evidence>
<comment type="catalytic activity">
    <reaction evidence="7">
        <text>adenosine + H2O + H(+) = inosine + NH4(+)</text>
        <dbReference type="Rhea" id="RHEA:24408"/>
        <dbReference type="ChEBI" id="CHEBI:15377"/>
        <dbReference type="ChEBI" id="CHEBI:15378"/>
        <dbReference type="ChEBI" id="CHEBI:16335"/>
        <dbReference type="ChEBI" id="CHEBI:17596"/>
        <dbReference type="ChEBI" id="CHEBI:28938"/>
        <dbReference type="EC" id="3.5.4.4"/>
    </reaction>
    <physiologicalReaction direction="left-to-right" evidence="7">
        <dbReference type="Rhea" id="RHEA:24409"/>
    </physiologicalReaction>
</comment>
<sequence>MERVIQGLPVVTGPAWAGVNYFCTTRAGGVGVAPHDTLNLGLRAGDHPDTVAENRRRLRAALPGEPLWLRQVHSSDVIDADQADVPPEPTLDASVTTQPGRVLVAMAADCLPVVMADADGRVLGTAHAGWRGLAGGVLENTLAAMRAKAPQATAWRAWVGPGIGPEAFEVGRDVLDAFMADDPATESYFRPRPGVPGKWLADLAGLAGFRLRRAGVQEISQSGLCTVTDAARFFSYRRDGETGRMALLAWLDPA</sequence>
<comment type="similarity">
    <text evidence="2 10">Belongs to the purine nucleoside phosphorylase YfiH/LACC1 family.</text>
</comment>
<organism evidence="11 12">
    <name type="scientific">Achromobacter deleyi</name>
    <dbReference type="NCBI Taxonomy" id="1353891"/>
    <lineage>
        <taxon>Bacteria</taxon>
        <taxon>Pseudomonadati</taxon>
        <taxon>Pseudomonadota</taxon>
        <taxon>Betaproteobacteria</taxon>
        <taxon>Burkholderiales</taxon>
        <taxon>Alcaligenaceae</taxon>
        <taxon>Achromobacter</taxon>
    </lineage>
</organism>
<dbReference type="CDD" id="cd16833">
    <property type="entry name" value="YfiH"/>
    <property type="match status" value="1"/>
</dbReference>
<comment type="catalytic activity">
    <reaction evidence="9">
        <text>S-methyl-5'-thioadenosine + phosphate = 5-(methylsulfanyl)-alpha-D-ribose 1-phosphate + adenine</text>
        <dbReference type="Rhea" id="RHEA:11852"/>
        <dbReference type="ChEBI" id="CHEBI:16708"/>
        <dbReference type="ChEBI" id="CHEBI:17509"/>
        <dbReference type="ChEBI" id="CHEBI:43474"/>
        <dbReference type="ChEBI" id="CHEBI:58533"/>
        <dbReference type="EC" id="2.4.2.28"/>
    </reaction>
    <physiologicalReaction direction="left-to-right" evidence="9">
        <dbReference type="Rhea" id="RHEA:11853"/>
    </physiologicalReaction>
</comment>
<dbReference type="Gene3D" id="3.60.140.10">
    <property type="entry name" value="CNF1/YfiH-like putative cysteine hydrolases"/>
    <property type="match status" value="1"/>
</dbReference>
<evidence type="ECO:0000256" key="3">
    <source>
        <dbReference type="ARBA" id="ARBA00022679"/>
    </source>
</evidence>
<dbReference type="Proteomes" id="UP000494111">
    <property type="component" value="Unassembled WGS sequence"/>
</dbReference>
<evidence type="ECO:0000256" key="5">
    <source>
        <dbReference type="ARBA" id="ARBA00022801"/>
    </source>
</evidence>
<protein>
    <recommendedName>
        <fullName evidence="10">Purine nucleoside phosphorylase</fullName>
    </recommendedName>
</protein>
<evidence type="ECO:0000313" key="12">
    <source>
        <dbReference type="Proteomes" id="UP000494111"/>
    </source>
</evidence>
<evidence type="ECO:0000256" key="2">
    <source>
        <dbReference type="ARBA" id="ARBA00007353"/>
    </source>
</evidence>
<keyword evidence="6" id="KW-0862">Zinc</keyword>
<dbReference type="PANTHER" id="PTHR30616:SF2">
    <property type="entry name" value="PURINE NUCLEOSIDE PHOSPHORYLASE LACC1"/>
    <property type="match status" value="1"/>
</dbReference>
<keyword evidence="11" id="KW-0560">Oxidoreductase</keyword>
<dbReference type="RefSeq" id="WP_175195874.1">
    <property type="nucleotide sequence ID" value="NZ_CADIJO010000001.1"/>
</dbReference>
<reference evidence="11 12" key="1">
    <citation type="submission" date="2020-04" db="EMBL/GenBank/DDBJ databases">
        <authorList>
            <person name="De Canck E."/>
        </authorList>
    </citation>
    <scope>NUCLEOTIDE SEQUENCE [LARGE SCALE GENOMIC DNA]</scope>
    <source>
        <strain evidence="11 12">LMG 3458</strain>
    </source>
</reference>
<proteinExistence type="inferred from homology"/>
<dbReference type="EMBL" id="CADIJO010000001">
    <property type="protein sequence ID" value="CAB3657418.1"/>
    <property type="molecule type" value="Genomic_DNA"/>
</dbReference>
<evidence type="ECO:0000256" key="7">
    <source>
        <dbReference type="ARBA" id="ARBA00047989"/>
    </source>
</evidence>
<dbReference type="InterPro" id="IPR038371">
    <property type="entry name" value="Cu_polyphenol_OxRdtase_sf"/>
</dbReference>
<evidence type="ECO:0000313" key="11">
    <source>
        <dbReference type="EMBL" id="CAB3657418.1"/>
    </source>
</evidence>
<dbReference type="GO" id="GO:0016787">
    <property type="term" value="F:hydrolase activity"/>
    <property type="evidence" value="ECO:0007669"/>
    <property type="project" value="UniProtKB-KW"/>
</dbReference>
<evidence type="ECO:0000256" key="6">
    <source>
        <dbReference type="ARBA" id="ARBA00022833"/>
    </source>
</evidence>
<name>A0A6S6Z1G2_9BURK</name>
<keyword evidence="4" id="KW-0479">Metal-binding</keyword>
<dbReference type="SUPFAM" id="SSF64438">
    <property type="entry name" value="CNF1/YfiH-like putative cysteine hydrolases"/>
    <property type="match status" value="1"/>
</dbReference>
<keyword evidence="3" id="KW-0808">Transferase</keyword>
<evidence type="ECO:0000256" key="9">
    <source>
        <dbReference type="ARBA" id="ARBA00049893"/>
    </source>
</evidence>
<evidence type="ECO:0000256" key="10">
    <source>
        <dbReference type="RuleBase" id="RU361274"/>
    </source>
</evidence>
<comment type="catalytic activity">
    <reaction evidence="1">
        <text>inosine + phosphate = alpha-D-ribose 1-phosphate + hypoxanthine</text>
        <dbReference type="Rhea" id="RHEA:27646"/>
        <dbReference type="ChEBI" id="CHEBI:17368"/>
        <dbReference type="ChEBI" id="CHEBI:17596"/>
        <dbReference type="ChEBI" id="CHEBI:43474"/>
        <dbReference type="ChEBI" id="CHEBI:57720"/>
        <dbReference type="EC" id="2.4.2.1"/>
    </reaction>
    <physiologicalReaction direction="left-to-right" evidence="1">
        <dbReference type="Rhea" id="RHEA:27647"/>
    </physiologicalReaction>
</comment>
<comment type="catalytic activity">
    <reaction evidence="8">
        <text>adenosine + phosphate = alpha-D-ribose 1-phosphate + adenine</text>
        <dbReference type="Rhea" id="RHEA:27642"/>
        <dbReference type="ChEBI" id="CHEBI:16335"/>
        <dbReference type="ChEBI" id="CHEBI:16708"/>
        <dbReference type="ChEBI" id="CHEBI:43474"/>
        <dbReference type="ChEBI" id="CHEBI:57720"/>
        <dbReference type="EC" id="2.4.2.1"/>
    </reaction>
    <physiologicalReaction direction="left-to-right" evidence="8">
        <dbReference type="Rhea" id="RHEA:27643"/>
    </physiologicalReaction>
</comment>
<keyword evidence="5" id="KW-0378">Hydrolase</keyword>
<dbReference type="AlphaFoldDB" id="A0A6S6Z1G2"/>
<dbReference type="PANTHER" id="PTHR30616">
    <property type="entry name" value="UNCHARACTERIZED PROTEIN YFIH"/>
    <property type="match status" value="1"/>
</dbReference>